<feature type="compositionally biased region" description="Polar residues" evidence="1">
    <location>
        <begin position="204"/>
        <end position="213"/>
    </location>
</feature>
<dbReference type="Proteomes" id="UP000094236">
    <property type="component" value="Unassembled WGS sequence"/>
</dbReference>
<dbReference type="AlphaFoldDB" id="A0A1E4TYB7"/>
<evidence type="ECO:0000313" key="3">
    <source>
        <dbReference type="EMBL" id="ODV96752.1"/>
    </source>
</evidence>
<evidence type="ECO:0000313" key="4">
    <source>
        <dbReference type="Proteomes" id="UP000094236"/>
    </source>
</evidence>
<organism evidence="3 4">
    <name type="scientific">Pachysolen tannophilus NRRL Y-2460</name>
    <dbReference type="NCBI Taxonomy" id="669874"/>
    <lineage>
        <taxon>Eukaryota</taxon>
        <taxon>Fungi</taxon>
        <taxon>Dikarya</taxon>
        <taxon>Ascomycota</taxon>
        <taxon>Saccharomycotina</taxon>
        <taxon>Pichiomycetes</taxon>
        <taxon>Pachysolenaceae</taxon>
        <taxon>Pachysolen</taxon>
    </lineage>
</organism>
<protein>
    <recommendedName>
        <fullName evidence="2">Extracellular mutant protein 11 C-terminal domain-containing protein</fullName>
    </recommendedName>
</protein>
<dbReference type="InterPro" id="IPR029178">
    <property type="entry name" value="Ecm11_C"/>
</dbReference>
<proteinExistence type="predicted"/>
<sequence length="380" mass="42812">MSSKPVFASHDNVKIKQELNNDRHSASLNKLHQNKNSIDNSNLNIKTAVKSEPTDQVKLSVHPSSLNKSLLPATKTSQNKVHYQKPLQNSNVNVDLNKKIIVNGNNNSLTVKKQQSISNKEKPKLSNKNNDILTNDYTSTPLDKISNQLVISPPNKNHHHYPPVAANSTALQLSKYFIEGKSNSLSTKLVGTLEAADFDDEGIDTSSPNTSPCKNMRTGGSRRQHEKRQVINNDNKKRKFNNDKENDIRLPSKKQVISNTLKKPQVYQVETNLLEPSSNENLNEILQAGEELIMENNGIAKLASLSFNDWAIKGLNFSRDYEKLIKSLIFIRIGFQSNITNLKEIIDNYAMALQFKSSKIEQKNKDLKDLGKKLLEDFNN</sequence>
<keyword evidence="4" id="KW-1185">Reference proteome</keyword>
<reference evidence="4" key="1">
    <citation type="submission" date="2016-05" db="EMBL/GenBank/DDBJ databases">
        <title>Comparative genomics of biotechnologically important yeasts.</title>
        <authorList>
            <consortium name="DOE Joint Genome Institute"/>
            <person name="Riley R."/>
            <person name="Haridas S."/>
            <person name="Wolfe K.H."/>
            <person name="Lopes M.R."/>
            <person name="Hittinger C.T."/>
            <person name="Goker M."/>
            <person name="Salamov A."/>
            <person name="Wisecaver J."/>
            <person name="Long T.M."/>
            <person name="Aerts A.L."/>
            <person name="Barry K."/>
            <person name="Choi C."/>
            <person name="Clum A."/>
            <person name="Coughlan A.Y."/>
            <person name="Deshpande S."/>
            <person name="Douglass A.P."/>
            <person name="Hanson S.J."/>
            <person name="Klenk H.-P."/>
            <person name="Labutti K."/>
            <person name="Lapidus A."/>
            <person name="Lindquist E."/>
            <person name="Lipzen A."/>
            <person name="Meier-Kolthoff J.P."/>
            <person name="Ohm R.A."/>
            <person name="Otillar R.P."/>
            <person name="Pangilinan J."/>
            <person name="Peng Y."/>
            <person name="Rokas A."/>
            <person name="Rosa C.A."/>
            <person name="Scheuner C."/>
            <person name="Sibirny A.A."/>
            <person name="Slot J.C."/>
            <person name="Stielow J.B."/>
            <person name="Sun H."/>
            <person name="Kurtzman C.P."/>
            <person name="Blackwell M."/>
            <person name="Grigoriev I.V."/>
            <person name="Jeffries T.W."/>
        </authorList>
    </citation>
    <scope>NUCLEOTIDE SEQUENCE [LARGE SCALE GENOMIC DNA]</scope>
    <source>
        <strain evidence="4">NRRL Y-2460</strain>
    </source>
</reference>
<feature type="region of interest" description="Disordered" evidence="1">
    <location>
        <begin position="200"/>
        <end position="225"/>
    </location>
</feature>
<evidence type="ECO:0000259" key="2">
    <source>
        <dbReference type="Pfam" id="PF15463"/>
    </source>
</evidence>
<evidence type="ECO:0000256" key="1">
    <source>
        <dbReference type="SAM" id="MobiDB-lite"/>
    </source>
</evidence>
<feature type="region of interest" description="Disordered" evidence="1">
    <location>
        <begin position="113"/>
        <end position="132"/>
    </location>
</feature>
<dbReference type="EMBL" id="KV454012">
    <property type="protein sequence ID" value="ODV96752.1"/>
    <property type="molecule type" value="Genomic_DNA"/>
</dbReference>
<name>A0A1E4TYB7_PACTA</name>
<feature type="domain" description="Extracellular mutant protein 11 C-terminal" evidence="2">
    <location>
        <begin position="271"/>
        <end position="375"/>
    </location>
</feature>
<accession>A0A1E4TYB7</accession>
<gene>
    <name evidence="3" type="ORF">PACTADRAFT_32251</name>
</gene>
<dbReference type="Pfam" id="PF15463">
    <property type="entry name" value="ECM11"/>
    <property type="match status" value="1"/>
</dbReference>